<organism evidence="1 2">
    <name type="scientific">Flavobacterium ginsengiterrae</name>
    <dbReference type="NCBI Taxonomy" id="871695"/>
    <lineage>
        <taxon>Bacteria</taxon>
        <taxon>Pseudomonadati</taxon>
        <taxon>Bacteroidota</taxon>
        <taxon>Flavobacteriia</taxon>
        <taxon>Flavobacteriales</taxon>
        <taxon>Flavobacteriaceae</taxon>
        <taxon>Flavobacterium</taxon>
    </lineage>
</organism>
<evidence type="ECO:0000313" key="1">
    <source>
        <dbReference type="EMBL" id="GAA3771439.1"/>
    </source>
</evidence>
<name>A0ABP7GN60_9FLAO</name>
<dbReference type="EMBL" id="BAABDU010000004">
    <property type="protein sequence ID" value="GAA3771439.1"/>
    <property type="molecule type" value="Genomic_DNA"/>
</dbReference>
<sequence length="169" mass="20301">MQNIEEEIKNLTTLLFQLADHCCWNTLSKNVVFIISNISDVESEIFPKQRDLRNKQNKNKTPKSFEEAIADLKEIYDSIYDINLYVYKSEKRKTILDIRYFLKSNLDPDFLKTVADNSPLLHSKIAHPPYLRKNEKFDINWELGGTRHHWKTFWRKMEFRKLSQTKYKL</sequence>
<dbReference type="RefSeq" id="WP_345145143.1">
    <property type="nucleotide sequence ID" value="NZ_BAABDU010000004.1"/>
</dbReference>
<protein>
    <submittedName>
        <fullName evidence="1">Uncharacterized protein</fullName>
    </submittedName>
</protein>
<reference evidence="2" key="1">
    <citation type="journal article" date="2019" name="Int. J. Syst. Evol. Microbiol.">
        <title>The Global Catalogue of Microorganisms (GCM) 10K type strain sequencing project: providing services to taxonomists for standard genome sequencing and annotation.</title>
        <authorList>
            <consortium name="The Broad Institute Genomics Platform"/>
            <consortium name="The Broad Institute Genome Sequencing Center for Infectious Disease"/>
            <person name="Wu L."/>
            <person name="Ma J."/>
        </authorList>
    </citation>
    <scope>NUCLEOTIDE SEQUENCE [LARGE SCALE GENOMIC DNA]</scope>
    <source>
        <strain evidence="2">JCM 17337</strain>
    </source>
</reference>
<gene>
    <name evidence="1" type="ORF">GCM10022423_26930</name>
</gene>
<proteinExistence type="predicted"/>
<keyword evidence="2" id="KW-1185">Reference proteome</keyword>
<dbReference type="Proteomes" id="UP001500748">
    <property type="component" value="Unassembled WGS sequence"/>
</dbReference>
<comment type="caution">
    <text evidence="1">The sequence shown here is derived from an EMBL/GenBank/DDBJ whole genome shotgun (WGS) entry which is preliminary data.</text>
</comment>
<accession>A0ABP7GN60</accession>
<evidence type="ECO:0000313" key="2">
    <source>
        <dbReference type="Proteomes" id="UP001500748"/>
    </source>
</evidence>